<dbReference type="GO" id="GO:0005737">
    <property type="term" value="C:cytoplasm"/>
    <property type="evidence" value="ECO:0007669"/>
    <property type="project" value="TreeGrafter"/>
</dbReference>
<dbReference type="PANTHER" id="PTHR31901">
    <property type="entry name" value="GH3 DOMAIN-CONTAINING PROTEIN"/>
    <property type="match status" value="1"/>
</dbReference>
<name>A0A835F398_9POAL</name>
<comment type="similarity">
    <text evidence="1">Belongs to the IAA-amido conjugating enzyme family.</text>
</comment>
<accession>A0A835F398</accession>
<dbReference type="AlphaFoldDB" id="A0A835F398"/>
<dbReference type="GO" id="GO:0016881">
    <property type="term" value="F:acid-amino acid ligase activity"/>
    <property type="evidence" value="ECO:0007669"/>
    <property type="project" value="TreeGrafter"/>
</dbReference>
<gene>
    <name evidence="6" type="ORF">HU200_019321</name>
</gene>
<dbReference type="InterPro" id="IPR055378">
    <property type="entry name" value="GH3_C"/>
</dbReference>
<dbReference type="InterPro" id="IPR055377">
    <property type="entry name" value="GH3_M"/>
</dbReference>
<evidence type="ECO:0000313" key="6">
    <source>
        <dbReference type="EMBL" id="KAF8726841.1"/>
    </source>
</evidence>
<feature type="region of interest" description="Disordered" evidence="3">
    <location>
        <begin position="1"/>
        <end position="63"/>
    </location>
</feature>
<protein>
    <recommendedName>
        <fullName evidence="8">Jasmonic acid-amido synthetase JAR1</fullName>
    </recommendedName>
</protein>
<keyword evidence="7" id="KW-1185">Reference proteome</keyword>
<evidence type="ECO:0000259" key="5">
    <source>
        <dbReference type="Pfam" id="PF23572"/>
    </source>
</evidence>
<dbReference type="OrthoDB" id="10004661at2759"/>
<dbReference type="Pfam" id="PF23571">
    <property type="entry name" value="GH3_M"/>
    <property type="match status" value="1"/>
</dbReference>
<reference evidence="6" key="1">
    <citation type="submission" date="2020-07" db="EMBL/GenBank/DDBJ databases">
        <title>Genome sequence and genetic diversity analysis of an under-domesticated orphan crop, white fonio (Digitaria exilis).</title>
        <authorList>
            <person name="Bennetzen J.L."/>
            <person name="Chen S."/>
            <person name="Ma X."/>
            <person name="Wang X."/>
            <person name="Yssel A.E.J."/>
            <person name="Chaluvadi S.R."/>
            <person name="Johnson M."/>
            <person name="Gangashetty P."/>
            <person name="Hamidou F."/>
            <person name="Sanogo M.D."/>
            <person name="Zwaenepoel A."/>
            <person name="Wallace J."/>
            <person name="Van De Peer Y."/>
            <person name="Van Deynze A."/>
        </authorList>
    </citation>
    <scope>NUCLEOTIDE SEQUENCE</scope>
    <source>
        <tissue evidence="6">Leaves</tissue>
    </source>
</reference>
<dbReference type="EMBL" id="JACEFO010001646">
    <property type="protein sequence ID" value="KAF8726841.1"/>
    <property type="molecule type" value="Genomic_DNA"/>
</dbReference>
<dbReference type="Pfam" id="PF03321">
    <property type="entry name" value="GH3"/>
    <property type="match status" value="2"/>
</dbReference>
<evidence type="ECO:0000256" key="2">
    <source>
        <dbReference type="ARBA" id="ARBA00022598"/>
    </source>
</evidence>
<evidence type="ECO:0000259" key="4">
    <source>
        <dbReference type="Pfam" id="PF23571"/>
    </source>
</evidence>
<dbReference type="Pfam" id="PF23572">
    <property type="entry name" value="GH3_C"/>
    <property type="match status" value="1"/>
</dbReference>
<dbReference type="PANTHER" id="PTHR31901:SF5">
    <property type="entry name" value="JASMONOYL--L-AMINO ACID SYNTHETASE JAR1"/>
    <property type="match status" value="1"/>
</dbReference>
<keyword evidence="2" id="KW-0436">Ligase</keyword>
<evidence type="ECO:0000256" key="3">
    <source>
        <dbReference type="SAM" id="MobiDB-lite"/>
    </source>
</evidence>
<organism evidence="6 7">
    <name type="scientific">Digitaria exilis</name>
    <dbReference type="NCBI Taxonomy" id="1010633"/>
    <lineage>
        <taxon>Eukaryota</taxon>
        <taxon>Viridiplantae</taxon>
        <taxon>Streptophyta</taxon>
        <taxon>Embryophyta</taxon>
        <taxon>Tracheophyta</taxon>
        <taxon>Spermatophyta</taxon>
        <taxon>Magnoliopsida</taxon>
        <taxon>Liliopsida</taxon>
        <taxon>Poales</taxon>
        <taxon>Poaceae</taxon>
        <taxon>PACMAD clade</taxon>
        <taxon>Panicoideae</taxon>
        <taxon>Panicodae</taxon>
        <taxon>Paniceae</taxon>
        <taxon>Anthephorinae</taxon>
        <taxon>Digitaria</taxon>
    </lineage>
</organism>
<comment type="caution">
    <text evidence="6">The sequence shown here is derived from an EMBL/GenBank/DDBJ whole genome shotgun (WGS) entry which is preliminary data.</text>
</comment>
<evidence type="ECO:0000256" key="1">
    <source>
        <dbReference type="ARBA" id="ARBA00008068"/>
    </source>
</evidence>
<dbReference type="Proteomes" id="UP000636709">
    <property type="component" value="Unassembled WGS sequence"/>
</dbReference>
<evidence type="ECO:0000313" key="7">
    <source>
        <dbReference type="Proteomes" id="UP000636709"/>
    </source>
</evidence>
<dbReference type="InterPro" id="IPR004993">
    <property type="entry name" value="GH3"/>
</dbReference>
<proteinExistence type="inferred from homology"/>
<sequence>MSQAAPEILVPFPPPDSPSVPASSRRRPGPPSVVTDEAASKLPRPPGTGGAASPGRAEGQQQQASCQRSSCLVPLPSAGADGSADPSGLGFISSGPGKEPWPCLAGCLDCSEEFVFVLLWLLRVLPFFAVNCDFAQPNSNLPSCGLMAWPDPPFPIHSTVCIPWFAKLPYFLVVGFCRCTPFFFLISSCTILELSLQLLAWFLYGHEAKILPVQMPICACEETINEFETLTRDAGRVQQDTLKKILELNANAEYLSHFGLNGRTDVESYKSCIPLCVHSDLEPYIQRIADGDSSPLLTGKPVTSLSLSEYPIGKGKALQFIYGSKQVVTKGGILATTATTNLYRRPRYKEGMKDIQSQCCSPDEVVFGPDFHQSLYCHLLCGLIYSDEVHQVFSTFAHSLVHAFQTFEEVWEDLCADIRDGVLSDKITVPSIREAVTKILKPNPELADSIHNKCMGLSNWYGVIPALWPNAKYVYGIMTGSMEPYLKKLRHYAGHLPLISADYGASEGWVGANINPTLPPEQVTYAVLPQTGYFEFIPLEKPKGEEMENSASIHYIESDPIGLTEVEIGKIYEVVITTFGGLYRYRLGDIVKVAGFHNSTPELQFICRRSLVLSINIDKNTEKDLQLAVEEAGKLLEAEKLEIVDFTSFVEKSSDPGRYVIFWELSSDASEDVLQSCANCLDLAFVDAGYVGSRKIRTIGPLELRILKKGAFEEILDHFLSLGGAVSQFKTPRFVNPLNIKVLQILSRNTTKSYFSTAYGL</sequence>
<feature type="domain" description="GH3 C-terminal" evidence="5">
    <location>
        <begin position="623"/>
        <end position="736"/>
    </location>
</feature>
<feature type="domain" description="GH3 middle" evidence="4">
    <location>
        <begin position="525"/>
        <end position="608"/>
    </location>
</feature>
<evidence type="ECO:0008006" key="8">
    <source>
        <dbReference type="Google" id="ProtNLM"/>
    </source>
</evidence>